<reference evidence="3 4" key="1">
    <citation type="journal article" date="2020" name="Antonie Van Leeuwenhoek">
        <title>Rhodopirellula heiligendammensis sp. nov., Rhodopirellula pilleata sp. nov., and Rhodopirellula solitaria sp. nov. isolated from natural or artificial marine surfaces in Northern Germany and California, USA, and emended description of the genus Rhodopirellula.</title>
        <authorList>
            <person name="Kallscheuer N."/>
            <person name="Wiegand S."/>
            <person name="Jogler M."/>
            <person name="Boedeker C."/>
            <person name="Peeters S.H."/>
            <person name="Rast P."/>
            <person name="Heuer A."/>
            <person name="Jetten M.S.M."/>
            <person name="Rohde M."/>
            <person name="Jogler C."/>
        </authorList>
    </citation>
    <scope>NUCLEOTIDE SEQUENCE [LARGE SCALE GENOMIC DNA]</scope>
    <source>
        <strain evidence="3 4">Poly21</strain>
    </source>
</reference>
<dbReference type="AlphaFoldDB" id="A0A5C6BXP6"/>
<proteinExistence type="predicted"/>
<dbReference type="Pfam" id="PF07498">
    <property type="entry name" value="Rho_N"/>
    <property type="match status" value="1"/>
</dbReference>
<protein>
    <recommendedName>
        <fullName evidence="2">Rho termination factor-like N-terminal domain-containing protein</fullName>
    </recommendedName>
</protein>
<keyword evidence="4" id="KW-1185">Reference proteome</keyword>
<sequence length="98" mass="11157">MPAWTDKDQRQYEHVKESELERGKSEDAAEEVAARTVNKHRREDGRTPNKKTQGTGNPNTSLDDRTVDELRNRAAELNIAGRSKMKKAELIQAIQNAR</sequence>
<feature type="region of interest" description="Disordered" evidence="1">
    <location>
        <begin position="1"/>
        <end position="68"/>
    </location>
</feature>
<dbReference type="InterPro" id="IPR011112">
    <property type="entry name" value="Rho-like_N"/>
</dbReference>
<gene>
    <name evidence="3" type="ORF">Poly21_42830</name>
</gene>
<dbReference type="Gene3D" id="1.10.720.10">
    <property type="match status" value="1"/>
</dbReference>
<name>A0A5C6BXP6_9BACT</name>
<dbReference type="EMBL" id="SJPU01000002">
    <property type="protein sequence ID" value="TWU17073.1"/>
    <property type="molecule type" value="Genomic_DNA"/>
</dbReference>
<evidence type="ECO:0000259" key="2">
    <source>
        <dbReference type="Pfam" id="PF07498"/>
    </source>
</evidence>
<evidence type="ECO:0000313" key="3">
    <source>
        <dbReference type="EMBL" id="TWU17073.1"/>
    </source>
</evidence>
<feature type="compositionally biased region" description="Basic and acidic residues" evidence="1">
    <location>
        <begin position="1"/>
        <end position="27"/>
    </location>
</feature>
<feature type="compositionally biased region" description="Polar residues" evidence="1">
    <location>
        <begin position="50"/>
        <end position="61"/>
    </location>
</feature>
<dbReference type="InterPro" id="IPR036269">
    <property type="entry name" value="Rho_N_sf"/>
</dbReference>
<dbReference type="RefSeq" id="WP_146408575.1">
    <property type="nucleotide sequence ID" value="NZ_SJPU01000002.1"/>
</dbReference>
<dbReference type="GO" id="GO:0006353">
    <property type="term" value="P:DNA-templated transcription termination"/>
    <property type="evidence" value="ECO:0007669"/>
    <property type="project" value="InterPro"/>
</dbReference>
<evidence type="ECO:0000256" key="1">
    <source>
        <dbReference type="SAM" id="MobiDB-lite"/>
    </source>
</evidence>
<evidence type="ECO:0000313" key="4">
    <source>
        <dbReference type="Proteomes" id="UP000319908"/>
    </source>
</evidence>
<accession>A0A5C6BXP6</accession>
<feature type="domain" description="Rho termination factor-like N-terminal" evidence="2">
    <location>
        <begin position="66"/>
        <end position="96"/>
    </location>
</feature>
<dbReference type="Proteomes" id="UP000319908">
    <property type="component" value="Unassembled WGS sequence"/>
</dbReference>
<dbReference type="OrthoDB" id="215254at2"/>
<organism evidence="3 4">
    <name type="scientific">Allorhodopirellula heiligendammensis</name>
    <dbReference type="NCBI Taxonomy" id="2714739"/>
    <lineage>
        <taxon>Bacteria</taxon>
        <taxon>Pseudomonadati</taxon>
        <taxon>Planctomycetota</taxon>
        <taxon>Planctomycetia</taxon>
        <taxon>Pirellulales</taxon>
        <taxon>Pirellulaceae</taxon>
        <taxon>Allorhodopirellula</taxon>
    </lineage>
</organism>
<dbReference type="SUPFAM" id="SSF68912">
    <property type="entry name" value="Rho N-terminal domain-like"/>
    <property type="match status" value="1"/>
</dbReference>
<comment type="caution">
    <text evidence="3">The sequence shown here is derived from an EMBL/GenBank/DDBJ whole genome shotgun (WGS) entry which is preliminary data.</text>
</comment>